<dbReference type="PANTHER" id="PTHR34219">
    <property type="entry name" value="IRON-REGULATED INNER MEMBRANE PROTEIN-RELATED"/>
    <property type="match status" value="1"/>
</dbReference>
<feature type="transmembrane region" description="Helical" evidence="1">
    <location>
        <begin position="213"/>
        <end position="234"/>
    </location>
</feature>
<evidence type="ECO:0000256" key="1">
    <source>
        <dbReference type="SAM" id="Phobius"/>
    </source>
</evidence>
<feature type="transmembrane region" description="Helical" evidence="1">
    <location>
        <begin position="267"/>
        <end position="289"/>
    </location>
</feature>
<dbReference type="Proteomes" id="UP000008540">
    <property type="component" value="Chromosome"/>
</dbReference>
<dbReference type="STRING" id="220664.PFL_3499"/>
<dbReference type="DNASU" id="3475533"/>
<keyword evidence="1" id="KW-1133">Transmembrane helix</keyword>
<sequence>MTAVSSPACAIAGKPPMLSMRDIWLRLHRWLALCLGLFLALLGLSGSLLELKGPILRWEVGAQMLQLAPGEHGTLLQQDAWIRAASDAYPQLHKVFGAAPPRQGFLESDNVIVFGALKERPGTGIAMIDPYSGEPRGFFVFEDLWLAKLVALHRSLLLPPAWGSNLVLLYGLALLGSLGSGLYLWWPGRRSWWKAASLRPGSRGNRRLREWHNVAAAWLCLPLLLIAGSGAWLARPDLFTWPGAQPMAIKPLFSAAHGHLLLGTPGAWLAFLCGISLPLLYLTGLLLWWRKRAARRAVQSFKETSHDTP</sequence>
<gene>
    <name evidence="2" type="ordered locus">PFL_3499</name>
</gene>
<dbReference type="HOGENOM" id="CLU_760622_0_0_6"/>
<dbReference type="AlphaFoldDB" id="Q4KAY1"/>
<feature type="transmembrane region" description="Helical" evidence="1">
    <location>
        <begin position="30"/>
        <end position="49"/>
    </location>
</feature>
<accession>Q4KAY1</accession>
<keyword evidence="1" id="KW-0812">Transmembrane</keyword>
<evidence type="ECO:0000313" key="2">
    <source>
        <dbReference type="EMBL" id="AAY92766.1"/>
    </source>
</evidence>
<dbReference type="InterPro" id="IPR005625">
    <property type="entry name" value="PepSY-ass_TM"/>
</dbReference>
<organism evidence="2 3">
    <name type="scientific">Pseudomonas fluorescens (strain ATCC BAA-477 / NRRL B-23932 / Pf-5)</name>
    <dbReference type="NCBI Taxonomy" id="220664"/>
    <lineage>
        <taxon>Bacteria</taxon>
        <taxon>Pseudomonadati</taxon>
        <taxon>Pseudomonadota</taxon>
        <taxon>Gammaproteobacteria</taxon>
        <taxon>Pseudomonadales</taxon>
        <taxon>Pseudomonadaceae</taxon>
        <taxon>Pseudomonas</taxon>
    </lineage>
</organism>
<dbReference type="KEGG" id="pfl:PFL_3499"/>
<dbReference type="Pfam" id="PF03929">
    <property type="entry name" value="PepSY_TM"/>
    <property type="match status" value="1"/>
</dbReference>
<proteinExistence type="predicted"/>
<feature type="transmembrane region" description="Helical" evidence="1">
    <location>
        <begin position="167"/>
        <end position="186"/>
    </location>
</feature>
<dbReference type="EMBL" id="CP000076">
    <property type="protein sequence ID" value="AAY92766.1"/>
    <property type="molecule type" value="Genomic_DNA"/>
</dbReference>
<reference evidence="2 3" key="1">
    <citation type="journal article" date="2005" name="Nat. Biotechnol.">
        <title>Complete genome sequence of the plant commensal Pseudomonas fluorescens Pf-5.</title>
        <authorList>
            <person name="Paulsen I.T."/>
            <person name="Press C.M."/>
            <person name="Ravel J."/>
            <person name="Kobayashi D.Y."/>
            <person name="Myers G.S."/>
            <person name="Mavrodi D.V."/>
            <person name="DeBoy R.T."/>
            <person name="Seshadri R."/>
            <person name="Ren Q."/>
            <person name="Madupu R."/>
            <person name="Dodson R.J."/>
            <person name="Durkin A.S."/>
            <person name="Brinkac L.M."/>
            <person name="Daugherty S.C."/>
            <person name="Sullivan S.A."/>
            <person name="Rosovitz M.J."/>
            <person name="Gwinn M.L."/>
            <person name="Zhou L."/>
            <person name="Schneider D.J."/>
            <person name="Cartinhour S.W."/>
            <person name="Nelson W.C."/>
            <person name="Weidman J."/>
            <person name="Watkins K."/>
            <person name="Tran K."/>
            <person name="Khouri H."/>
            <person name="Pierson E.A."/>
            <person name="Pierson L.S.III."/>
            <person name="Thomashow L.S."/>
            <person name="Loper J.E."/>
        </authorList>
    </citation>
    <scope>NUCLEOTIDE SEQUENCE [LARGE SCALE GENOMIC DNA]</scope>
    <source>
        <strain evidence="3">ATCC BAA-477 / NRRL B-23932 / Pf-5</strain>
    </source>
</reference>
<protein>
    <submittedName>
        <fullName evidence="2">PepSY-associated membrane protein</fullName>
    </submittedName>
</protein>
<dbReference type="eggNOG" id="COG3182">
    <property type="taxonomic scope" value="Bacteria"/>
</dbReference>
<name>Q4KAY1_PSEF5</name>
<evidence type="ECO:0000313" key="3">
    <source>
        <dbReference type="Proteomes" id="UP000008540"/>
    </source>
</evidence>
<keyword evidence="1" id="KW-0472">Membrane</keyword>